<gene>
    <name evidence="2" type="ORF">ISP19_13130</name>
</gene>
<keyword evidence="3" id="KW-1185">Reference proteome</keyword>
<proteinExistence type="predicted"/>
<keyword evidence="1" id="KW-0732">Signal</keyword>
<evidence type="ECO:0000256" key="1">
    <source>
        <dbReference type="SAM" id="SignalP"/>
    </source>
</evidence>
<evidence type="ECO:0000313" key="3">
    <source>
        <dbReference type="Proteomes" id="UP001430149"/>
    </source>
</evidence>
<feature type="chain" id="PRO_5047525994" evidence="1">
    <location>
        <begin position="30"/>
        <end position="154"/>
    </location>
</feature>
<reference evidence="2" key="1">
    <citation type="submission" date="2020-10" db="EMBL/GenBank/DDBJ databases">
        <title>Phylogeny of dyella-like bacteria.</title>
        <authorList>
            <person name="Fu J."/>
        </authorList>
    </citation>
    <scope>NUCLEOTIDE SEQUENCE</scope>
    <source>
        <strain evidence="2">DHOC52</strain>
    </source>
</reference>
<dbReference type="RefSeq" id="WP_204682839.1">
    <property type="nucleotide sequence ID" value="NZ_BSNR01000002.1"/>
</dbReference>
<organism evidence="2 3">
    <name type="scientific">Dyella flava</name>
    <dbReference type="NCBI Taxonomy" id="1920170"/>
    <lineage>
        <taxon>Bacteria</taxon>
        <taxon>Pseudomonadati</taxon>
        <taxon>Pseudomonadota</taxon>
        <taxon>Gammaproteobacteria</taxon>
        <taxon>Lysobacterales</taxon>
        <taxon>Rhodanobacteraceae</taxon>
        <taxon>Dyella</taxon>
    </lineage>
</organism>
<dbReference type="Proteomes" id="UP001430149">
    <property type="component" value="Unassembled WGS sequence"/>
</dbReference>
<sequence>MRTKANLIRKVALSSLFALCAASTGAAFAQTATPSNGLGQAWPNTTDLSASPNWHVYVFVMNGVKYIQINDLNGTVHAAVGVANGTGVVLPMGVDSQNVTMTPVTSTSSPSSNSSAQTIYSDSDTTVTAAPQSNGTTQFTTLTAVCPNGCSGGG</sequence>
<name>A0ABS2K566_9GAMM</name>
<dbReference type="EMBL" id="JADIKE010000036">
    <property type="protein sequence ID" value="MBM7126316.1"/>
    <property type="molecule type" value="Genomic_DNA"/>
</dbReference>
<feature type="signal peptide" evidence="1">
    <location>
        <begin position="1"/>
        <end position="29"/>
    </location>
</feature>
<comment type="caution">
    <text evidence="2">The sequence shown here is derived from an EMBL/GenBank/DDBJ whole genome shotgun (WGS) entry which is preliminary data.</text>
</comment>
<evidence type="ECO:0000313" key="2">
    <source>
        <dbReference type="EMBL" id="MBM7126316.1"/>
    </source>
</evidence>
<protein>
    <submittedName>
        <fullName evidence="2">Uncharacterized protein</fullName>
    </submittedName>
</protein>
<accession>A0ABS2K566</accession>